<keyword evidence="1" id="KW-1133">Transmembrane helix</keyword>
<feature type="transmembrane region" description="Helical" evidence="1">
    <location>
        <begin position="184"/>
        <end position="202"/>
    </location>
</feature>
<sequence length="232" mass="23125">MLEALLWGAVAASSLIVGAVAGVLRDWNARLVGLVLGFGAGALVASISFELAETGFRLGGAVAVAVGLAAGAIVFYIADRAIDRKEASNASGLSLLLGALLDGIPEQAVLGIGIADGHGVSLALLVAIFVSNLPEAIGSATDMRSARRSTGWILLTWTAIAILCAAATIVGYQLQEIAGAQWRGGINGFAAGALLVMLVGSMIPEATQKAGEKAGLAAVLGFAVAAGLSFAA</sequence>
<feature type="transmembrane region" description="Helical" evidence="1">
    <location>
        <begin position="31"/>
        <end position="52"/>
    </location>
</feature>
<dbReference type="eggNOG" id="COG0428">
    <property type="taxonomic scope" value="Bacteria"/>
</dbReference>
<evidence type="ECO:0000256" key="1">
    <source>
        <dbReference type="SAM" id="Phobius"/>
    </source>
</evidence>
<feature type="transmembrane region" description="Helical" evidence="1">
    <location>
        <begin position="6"/>
        <end position="24"/>
    </location>
</feature>
<keyword evidence="3" id="KW-1185">Reference proteome</keyword>
<dbReference type="HOGENOM" id="CLU_015114_6_0_11"/>
<dbReference type="STRING" id="710685.MycrhN_3430"/>
<keyword evidence="1" id="KW-0472">Membrane</keyword>
<dbReference type="Proteomes" id="UP000005442">
    <property type="component" value="Chromosome"/>
</dbReference>
<feature type="transmembrane region" description="Helical" evidence="1">
    <location>
        <begin position="58"/>
        <end position="78"/>
    </location>
</feature>
<name>G8RR26_MYCRN</name>
<dbReference type="KEGG" id="mrh:MycrhN_3430"/>
<feature type="transmembrane region" description="Helical" evidence="1">
    <location>
        <begin position="214"/>
        <end position="231"/>
    </location>
</feature>
<evidence type="ECO:0000313" key="2">
    <source>
        <dbReference type="EMBL" id="AEV73951.1"/>
    </source>
</evidence>
<organism evidence="2 3">
    <name type="scientific">Mycolicibacterium rhodesiae (strain NBB3)</name>
    <name type="common">Mycobacterium rhodesiae</name>
    <dbReference type="NCBI Taxonomy" id="710685"/>
    <lineage>
        <taxon>Bacteria</taxon>
        <taxon>Bacillati</taxon>
        <taxon>Actinomycetota</taxon>
        <taxon>Actinomycetes</taxon>
        <taxon>Mycobacteriales</taxon>
        <taxon>Mycobacteriaceae</taxon>
        <taxon>Mycolicibacterium</taxon>
    </lineage>
</organism>
<dbReference type="AlphaFoldDB" id="G8RR26"/>
<reference evidence="2 3" key="1">
    <citation type="submission" date="2011-12" db="EMBL/GenBank/DDBJ databases">
        <title>Complete sequence of Mycobacterium rhodesiae NBB3.</title>
        <authorList>
            <consortium name="US DOE Joint Genome Institute"/>
            <person name="Lucas S."/>
            <person name="Han J."/>
            <person name="Lapidus A."/>
            <person name="Cheng J.-F."/>
            <person name="Goodwin L."/>
            <person name="Pitluck S."/>
            <person name="Peters L."/>
            <person name="Mikhailova N."/>
            <person name="Gu W."/>
            <person name="Detter J.C."/>
            <person name="Han C."/>
            <person name="Tapia R."/>
            <person name="Land M."/>
            <person name="Hauser L."/>
            <person name="Kyrpides N."/>
            <person name="Ivanova N."/>
            <person name="Pagani I."/>
            <person name="Mattes T."/>
            <person name="Holmes A."/>
            <person name="Rutledge P."/>
            <person name="Paulsen I."/>
            <person name="Coleman N."/>
            <person name="Woyke T."/>
        </authorList>
    </citation>
    <scope>NUCLEOTIDE SEQUENCE [LARGE SCALE GENOMIC DNA]</scope>
    <source>
        <strain evidence="2 3">NBB3</strain>
    </source>
</reference>
<dbReference type="EMBL" id="CP003169">
    <property type="protein sequence ID" value="AEV73951.1"/>
    <property type="molecule type" value="Genomic_DNA"/>
</dbReference>
<dbReference type="RefSeq" id="WP_014211707.1">
    <property type="nucleotide sequence ID" value="NC_016604.1"/>
</dbReference>
<proteinExistence type="predicted"/>
<protein>
    <submittedName>
        <fullName evidence="2">Putative divalent heavy-metal cations transporter</fullName>
    </submittedName>
</protein>
<dbReference type="PATRIC" id="fig|710685.3.peg.3438"/>
<keyword evidence="1" id="KW-0812">Transmembrane</keyword>
<feature type="transmembrane region" description="Helical" evidence="1">
    <location>
        <begin position="152"/>
        <end position="172"/>
    </location>
</feature>
<accession>G8RR26</accession>
<gene>
    <name evidence="2" type="ordered locus">MycrhN_3430</name>
</gene>
<evidence type="ECO:0000313" key="3">
    <source>
        <dbReference type="Proteomes" id="UP000005442"/>
    </source>
</evidence>
<dbReference type="OrthoDB" id="1145132at2"/>